<keyword evidence="2" id="KW-1185">Reference proteome</keyword>
<accession>A0A7Z9BWL7</accession>
<evidence type="ECO:0008006" key="3">
    <source>
        <dbReference type="Google" id="ProtNLM"/>
    </source>
</evidence>
<proteinExistence type="predicted"/>
<comment type="caution">
    <text evidence="1">The sequence shown here is derived from an EMBL/GenBank/DDBJ whole genome shotgun (WGS) entry which is preliminary data.</text>
</comment>
<evidence type="ECO:0000313" key="1">
    <source>
        <dbReference type="EMBL" id="VXD22831.1"/>
    </source>
</evidence>
<dbReference type="OrthoDB" id="574488at2"/>
<gene>
    <name evidence="1" type="ORF">PL8927_760125</name>
</gene>
<dbReference type="AlphaFoldDB" id="A0A7Z9BWL7"/>
<dbReference type="EMBL" id="CZCU02000153">
    <property type="protein sequence ID" value="VXD22831.1"/>
    <property type="molecule type" value="Genomic_DNA"/>
</dbReference>
<reference evidence="1" key="1">
    <citation type="submission" date="2019-10" db="EMBL/GenBank/DDBJ databases">
        <authorList>
            <consortium name="Genoscope - CEA"/>
            <person name="William W."/>
        </authorList>
    </citation>
    <scope>NUCLEOTIDE SEQUENCE [LARGE SCALE GENOMIC DNA]</scope>
    <source>
        <strain evidence="1">BBR_PRJEB10992</strain>
    </source>
</reference>
<protein>
    <recommendedName>
        <fullName evidence="3">Argininosuccinate lyase</fullName>
    </recommendedName>
</protein>
<dbReference type="RefSeq" id="WP_156093262.1">
    <property type="nucleotide sequence ID" value="NZ_LR734878.1"/>
</dbReference>
<sequence length="132" mass="14530">MTIRFLGEEPMIMSQLGINKFVSILLLSATIFAPGISLTASKAIAQSKSSTFTMSNGSKQVITEFYASPPSTSDWEEDILGTDVLSPGESVNITINDGRRDCLYDFRVVYEDGHEVIVTKQEVCDGSEYTFE</sequence>
<name>A0A7Z9BWL7_9CYAN</name>
<dbReference type="Proteomes" id="UP000184550">
    <property type="component" value="Unassembled WGS sequence"/>
</dbReference>
<organism evidence="1 2">
    <name type="scientific">Planktothrix serta PCC 8927</name>
    <dbReference type="NCBI Taxonomy" id="671068"/>
    <lineage>
        <taxon>Bacteria</taxon>
        <taxon>Bacillati</taxon>
        <taxon>Cyanobacteriota</taxon>
        <taxon>Cyanophyceae</taxon>
        <taxon>Oscillatoriophycideae</taxon>
        <taxon>Oscillatoriales</taxon>
        <taxon>Microcoleaceae</taxon>
        <taxon>Planktothrix</taxon>
    </lineage>
</organism>
<evidence type="ECO:0000313" key="2">
    <source>
        <dbReference type="Proteomes" id="UP000184550"/>
    </source>
</evidence>